<dbReference type="Proteomes" id="UP001054837">
    <property type="component" value="Unassembled WGS sequence"/>
</dbReference>
<evidence type="ECO:0000256" key="1">
    <source>
        <dbReference type="SAM" id="MobiDB-lite"/>
    </source>
</evidence>
<dbReference type="AlphaFoldDB" id="A0AAV4VBT1"/>
<dbReference type="EMBL" id="BPLQ01012752">
    <property type="protein sequence ID" value="GIY67571.1"/>
    <property type="molecule type" value="Genomic_DNA"/>
</dbReference>
<evidence type="ECO:0000313" key="2">
    <source>
        <dbReference type="EMBL" id="GIY67571.1"/>
    </source>
</evidence>
<gene>
    <name evidence="2" type="ORF">CDAR_190921</name>
</gene>
<organism evidence="2 3">
    <name type="scientific">Caerostris darwini</name>
    <dbReference type="NCBI Taxonomy" id="1538125"/>
    <lineage>
        <taxon>Eukaryota</taxon>
        <taxon>Metazoa</taxon>
        <taxon>Ecdysozoa</taxon>
        <taxon>Arthropoda</taxon>
        <taxon>Chelicerata</taxon>
        <taxon>Arachnida</taxon>
        <taxon>Araneae</taxon>
        <taxon>Araneomorphae</taxon>
        <taxon>Entelegynae</taxon>
        <taxon>Araneoidea</taxon>
        <taxon>Araneidae</taxon>
        <taxon>Caerostris</taxon>
    </lineage>
</organism>
<accession>A0AAV4VBT1</accession>
<name>A0AAV4VBT1_9ARAC</name>
<reference evidence="2 3" key="1">
    <citation type="submission" date="2021-06" db="EMBL/GenBank/DDBJ databases">
        <title>Caerostris darwini draft genome.</title>
        <authorList>
            <person name="Kono N."/>
            <person name="Arakawa K."/>
        </authorList>
    </citation>
    <scope>NUCLEOTIDE SEQUENCE [LARGE SCALE GENOMIC DNA]</scope>
</reference>
<comment type="caution">
    <text evidence="2">The sequence shown here is derived from an EMBL/GenBank/DDBJ whole genome shotgun (WGS) entry which is preliminary data.</text>
</comment>
<sequence length="74" mass="8284">MIEEERIFIDKDLTSKLIFATVAAAFGSGFQHGYNTGVVNAPQSDNIYRKRSSASEPYLKDSIQQTPSSQLRKM</sequence>
<keyword evidence="3" id="KW-1185">Reference proteome</keyword>
<feature type="region of interest" description="Disordered" evidence="1">
    <location>
        <begin position="50"/>
        <end position="74"/>
    </location>
</feature>
<proteinExistence type="predicted"/>
<protein>
    <submittedName>
        <fullName evidence="2">Uncharacterized protein</fullName>
    </submittedName>
</protein>
<evidence type="ECO:0000313" key="3">
    <source>
        <dbReference type="Proteomes" id="UP001054837"/>
    </source>
</evidence>
<feature type="compositionally biased region" description="Polar residues" evidence="1">
    <location>
        <begin position="62"/>
        <end position="74"/>
    </location>
</feature>